<comment type="similarity">
    <text evidence="2">Belongs to the PHP hydrolase family. HisK subfamily.</text>
</comment>
<dbReference type="UniPathway" id="UPA00031">
    <property type="reaction ID" value="UER00013"/>
</dbReference>
<evidence type="ECO:0000256" key="5">
    <source>
        <dbReference type="ARBA" id="ARBA00022801"/>
    </source>
</evidence>
<proteinExistence type="inferred from homology"/>
<keyword evidence="6" id="KW-0368">Histidine biosynthesis</keyword>
<reference evidence="10" key="1">
    <citation type="submission" date="2016-04" db="EMBL/GenBank/DDBJ databases">
        <authorList>
            <person name="Nguyen H.D."/>
            <person name="Samba Siva P."/>
            <person name="Cullis J."/>
            <person name="Levesque C.A."/>
            <person name="Hambleton S."/>
        </authorList>
    </citation>
    <scope>NUCLEOTIDE SEQUENCE</scope>
    <source>
        <strain evidence="10">DAOMC 236416</strain>
    </source>
</reference>
<keyword evidence="5" id="KW-0378">Hydrolase</keyword>
<dbReference type="SUPFAM" id="SSF89550">
    <property type="entry name" value="PHP domain-like"/>
    <property type="match status" value="1"/>
</dbReference>
<dbReference type="AlphaFoldDB" id="A0A177TET2"/>
<feature type="region of interest" description="Disordered" evidence="8">
    <location>
        <begin position="329"/>
        <end position="360"/>
    </location>
</feature>
<evidence type="ECO:0000313" key="10">
    <source>
        <dbReference type="EMBL" id="KAE8259158.1"/>
    </source>
</evidence>
<dbReference type="PANTHER" id="PTHR21039">
    <property type="entry name" value="HISTIDINOL PHOSPHATASE-RELATED"/>
    <property type="match status" value="1"/>
</dbReference>
<protein>
    <recommendedName>
        <fullName evidence="3">histidinol-phosphatase</fullName>
        <ecNumber evidence="3">3.1.3.15</ecNumber>
    </recommendedName>
</protein>
<dbReference type="GO" id="GO:0005737">
    <property type="term" value="C:cytoplasm"/>
    <property type="evidence" value="ECO:0007669"/>
    <property type="project" value="TreeGrafter"/>
</dbReference>
<dbReference type="GO" id="GO:0004401">
    <property type="term" value="F:histidinol-phosphatase activity"/>
    <property type="evidence" value="ECO:0007669"/>
    <property type="project" value="UniProtKB-EC"/>
</dbReference>
<gene>
    <name evidence="10" type="ORF">A4X13_0g1199</name>
</gene>
<evidence type="ECO:0000313" key="11">
    <source>
        <dbReference type="Proteomes" id="UP000077521"/>
    </source>
</evidence>
<keyword evidence="4" id="KW-0028">Amino-acid biosynthesis</keyword>
<evidence type="ECO:0000256" key="6">
    <source>
        <dbReference type="ARBA" id="ARBA00023102"/>
    </source>
</evidence>
<reference evidence="10" key="2">
    <citation type="journal article" date="2019" name="IMA Fungus">
        <title>Genome sequencing and comparison of five Tilletia species to identify candidate genes for the detection of regulated species infecting wheat.</title>
        <authorList>
            <person name="Nguyen H.D.T."/>
            <person name="Sultana T."/>
            <person name="Kesanakurti P."/>
            <person name="Hambleton S."/>
        </authorList>
    </citation>
    <scope>NUCLEOTIDE SEQUENCE</scope>
    <source>
        <strain evidence="10">DAOMC 236416</strain>
    </source>
</reference>
<dbReference type="Pfam" id="PF02811">
    <property type="entry name" value="PHP"/>
    <property type="match status" value="1"/>
</dbReference>
<feature type="compositionally biased region" description="Basic and acidic residues" evidence="8">
    <location>
        <begin position="339"/>
        <end position="348"/>
    </location>
</feature>
<evidence type="ECO:0000256" key="3">
    <source>
        <dbReference type="ARBA" id="ARBA00013085"/>
    </source>
</evidence>
<dbReference type="EC" id="3.1.3.15" evidence="3"/>
<dbReference type="NCBIfam" id="TIGR01856">
    <property type="entry name" value="hisJ_fam"/>
    <property type="match status" value="1"/>
</dbReference>
<evidence type="ECO:0000259" key="9">
    <source>
        <dbReference type="Pfam" id="PF02811"/>
    </source>
</evidence>
<dbReference type="EMBL" id="LWDF02000045">
    <property type="protein sequence ID" value="KAE8259158.1"/>
    <property type="molecule type" value="Genomic_DNA"/>
</dbReference>
<dbReference type="Proteomes" id="UP000077521">
    <property type="component" value="Unassembled WGS sequence"/>
</dbReference>
<dbReference type="PANTHER" id="PTHR21039:SF0">
    <property type="entry name" value="HISTIDINOL-PHOSPHATASE"/>
    <property type="match status" value="1"/>
</dbReference>
<evidence type="ECO:0000256" key="7">
    <source>
        <dbReference type="ARBA" id="ARBA00049158"/>
    </source>
</evidence>
<dbReference type="Gene3D" id="3.20.20.140">
    <property type="entry name" value="Metal-dependent hydrolases"/>
    <property type="match status" value="1"/>
</dbReference>
<accession>A0A177TET2</accession>
<evidence type="ECO:0000256" key="1">
    <source>
        <dbReference type="ARBA" id="ARBA00004970"/>
    </source>
</evidence>
<evidence type="ECO:0000256" key="2">
    <source>
        <dbReference type="ARBA" id="ARBA00009152"/>
    </source>
</evidence>
<evidence type="ECO:0000256" key="8">
    <source>
        <dbReference type="SAM" id="MobiDB-lite"/>
    </source>
</evidence>
<name>A0A177TET2_9BASI</name>
<dbReference type="InterPro" id="IPR010140">
    <property type="entry name" value="Histidinol_P_phosphatase_HisJ"/>
</dbReference>
<dbReference type="InterPro" id="IPR004013">
    <property type="entry name" value="PHP_dom"/>
</dbReference>
<keyword evidence="11" id="KW-1185">Reference proteome</keyword>
<organism evidence="10 11">
    <name type="scientific">Tilletia indica</name>
    <dbReference type="NCBI Taxonomy" id="43049"/>
    <lineage>
        <taxon>Eukaryota</taxon>
        <taxon>Fungi</taxon>
        <taxon>Dikarya</taxon>
        <taxon>Basidiomycota</taxon>
        <taxon>Ustilaginomycotina</taxon>
        <taxon>Exobasidiomycetes</taxon>
        <taxon>Tilletiales</taxon>
        <taxon>Tilletiaceae</taxon>
        <taxon>Tilletia</taxon>
    </lineage>
</organism>
<dbReference type="GO" id="GO:0000105">
    <property type="term" value="P:L-histidine biosynthetic process"/>
    <property type="evidence" value="ECO:0007669"/>
    <property type="project" value="UniProtKB-UniPathway"/>
</dbReference>
<dbReference type="InterPro" id="IPR016195">
    <property type="entry name" value="Pol/histidinol_Pase-like"/>
</dbReference>
<sequence>MPHSHHSHSGEYCSHAKDSLTDILTHAHSLGFTTYALSEHVPRALDSELYPEERQLKLNKDSLVDRFKSYLIHARKLQAQYDSAPRSSQGSSMDVLVGCETESTDGPEGDHLDFFINLLNNTLSPSVSQEESKIPSRIGVGVVDYIVGSVHHVHSIPIDFDKETFNKALQHYAPQSSTTENQHLALMADYLDAQLHLLQRLRPEVIGHFDLCRLYAPQTAMKPSSAQSSKELEQVWAKVERNVRFAASYGALFEINSASFRKGWETAYPGPEILELILSLGGRICLSDDSHGTAQVGLNYTHTRSYLLSLQPSPPLLWYLRRRQPIPAYNQDEEDEEEVNRVARENSERPGAGAPTLFGRGTQAVPCWAQEWSDWAGWEKIAARDAASSTTTASASASSSS</sequence>
<comment type="caution">
    <text evidence="10">The sequence shown here is derived from an EMBL/GenBank/DDBJ whole genome shotgun (WGS) entry which is preliminary data.</text>
</comment>
<comment type="pathway">
    <text evidence="1">Amino-acid biosynthesis; L-histidine biosynthesis; L-histidine from 5-phospho-alpha-D-ribose 1-diphosphate: step 8/9.</text>
</comment>
<comment type="catalytic activity">
    <reaction evidence="7">
        <text>L-histidinol phosphate + H2O = L-histidinol + phosphate</text>
        <dbReference type="Rhea" id="RHEA:14465"/>
        <dbReference type="ChEBI" id="CHEBI:15377"/>
        <dbReference type="ChEBI" id="CHEBI:43474"/>
        <dbReference type="ChEBI" id="CHEBI:57699"/>
        <dbReference type="ChEBI" id="CHEBI:57980"/>
        <dbReference type="EC" id="3.1.3.15"/>
    </reaction>
</comment>
<evidence type="ECO:0000256" key="4">
    <source>
        <dbReference type="ARBA" id="ARBA00022605"/>
    </source>
</evidence>
<feature type="domain" description="PHP" evidence="9">
    <location>
        <begin position="5"/>
        <end position="258"/>
    </location>
</feature>